<feature type="transmembrane region" description="Helical" evidence="8">
    <location>
        <begin position="38"/>
        <end position="61"/>
    </location>
</feature>
<dbReference type="EMBL" id="VSSQ01060145">
    <property type="protein sequence ID" value="MPN13624.1"/>
    <property type="molecule type" value="Genomic_DNA"/>
</dbReference>
<dbReference type="InterPro" id="IPR051449">
    <property type="entry name" value="ABC-2_transporter_component"/>
</dbReference>
<reference evidence="10" key="1">
    <citation type="submission" date="2019-08" db="EMBL/GenBank/DDBJ databases">
        <authorList>
            <person name="Kucharzyk K."/>
            <person name="Murdoch R.W."/>
            <person name="Higgins S."/>
            <person name="Loffler F."/>
        </authorList>
    </citation>
    <scope>NUCLEOTIDE SEQUENCE</scope>
</reference>
<evidence type="ECO:0000256" key="1">
    <source>
        <dbReference type="ARBA" id="ARBA00004651"/>
    </source>
</evidence>
<name>A0A645FMJ1_9ZZZZ</name>
<dbReference type="AlphaFoldDB" id="A0A645FMJ1"/>
<dbReference type="InterPro" id="IPR000412">
    <property type="entry name" value="ABC_2_transport"/>
</dbReference>
<evidence type="ECO:0000256" key="7">
    <source>
        <dbReference type="ARBA" id="ARBA00023136"/>
    </source>
</evidence>
<dbReference type="Pfam" id="PF12698">
    <property type="entry name" value="ABC2_membrane_3"/>
    <property type="match status" value="1"/>
</dbReference>
<evidence type="ECO:0000256" key="3">
    <source>
        <dbReference type="ARBA" id="ARBA00022448"/>
    </source>
</evidence>
<keyword evidence="7 8" id="KW-0472">Membrane</keyword>
<evidence type="ECO:0000256" key="2">
    <source>
        <dbReference type="ARBA" id="ARBA00007783"/>
    </source>
</evidence>
<dbReference type="PROSITE" id="PS51012">
    <property type="entry name" value="ABC_TM2"/>
    <property type="match status" value="1"/>
</dbReference>
<feature type="transmembrane region" description="Helical" evidence="8">
    <location>
        <begin position="205"/>
        <end position="224"/>
    </location>
</feature>
<comment type="subcellular location">
    <subcellularLocation>
        <location evidence="1">Cell membrane</location>
        <topology evidence="1">Multi-pass membrane protein</topology>
    </subcellularLocation>
</comment>
<feature type="transmembrane region" description="Helical" evidence="8">
    <location>
        <begin position="82"/>
        <end position="108"/>
    </location>
</feature>
<dbReference type="GO" id="GO:0043190">
    <property type="term" value="C:ATP-binding cassette (ABC) transporter complex"/>
    <property type="evidence" value="ECO:0007669"/>
    <property type="project" value="InterPro"/>
</dbReference>
<keyword evidence="6 8" id="KW-1133">Transmembrane helix</keyword>
<evidence type="ECO:0000259" key="9">
    <source>
        <dbReference type="PROSITE" id="PS51012"/>
    </source>
</evidence>
<feature type="transmembrane region" description="Helical" evidence="8">
    <location>
        <begin position="153"/>
        <end position="170"/>
    </location>
</feature>
<evidence type="ECO:0000256" key="8">
    <source>
        <dbReference type="SAM" id="Phobius"/>
    </source>
</evidence>
<dbReference type="InterPro" id="IPR013525">
    <property type="entry name" value="ABC2_TM"/>
</dbReference>
<dbReference type="PANTHER" id="PTHR30294">
    <property type="entry name" value="MEMBRANE COMPONENT OF ABC TRANSPORTER YHHJ-RELATED"/>
    <property type="match status" value="1"/>
</dbReference>
<feature type="domain" description="ABC transmembrane type-2" evidence="9">
    <location>
        <begin position="1"/>
        <end position="230"/>
    </location>
</feature>
<accession>A0A645FMJ1</accession>
<comment type="similarity">
    <text evidence="2">Belongs to the ABC-2 integral membrane protein family.</text>
</comment>
<feature type="transmembrane region" description="Helical" evidence="8">
    <location>
        <begin position="120"/>
        <end position="141"/>
    </location>
</feature>
<protein>
    <submittedName>
        <fullName evidence="10">Putative multidrug ABC transporter permease YbhR</fullName>
    </submittedName>
</protein>
<keyword evidence="4" id="KW-1003">Cell membrane</keyword>
<dbReference type="GO" id="GO:0140359">
    <property type="term" value="F:ABC-type transporter activity"/>
    <property type="evidence" value="ECO:0007669"/>
    <property type="project" value="InterPro"/>
</dbReference>
<proteinExistence type="inferred from homology"/>
<comment type="caution">
    <text evidence="10">The sequence shown here is derived from an EMBL/GenBank/DDBJ whole genome shotgun (WGS) entry which is preliminary data.</text>
</comment>
<keyword evidence="5 8" id="KW-0812">Transmembrane</keyword>
<dbReference type="PANTHER" id="PTHR30294:SF29">
    <property type="entry name" value="MULTIDRUG ABC TRANSPORTER PERMEASE YBHS-RELATED"/>
    <property type="match status" value="1"/>
</dbReference>
<evidence type="ECO:0000313" key="10">
    <source>
        <dbReference type="EMBL" id="MPN13624.1"/>
    </source>
</evidence>
<evidence type="ECO:0000256" key="4">
    <source>
        <dbReference type="ARBA" id="ARBA00022475"/>
    </source>
</evidence>
<dbReference type="PRINTS" id="PR00164">
    <property type="entry name" value="ABC2TRNSPORT"/>
</dbReference>
<evidence type="ECO:0000256" key="5">
    <source>
        <dbReference type="ARBA" id="ARBA00022692"/>
    </source>
</evidence>
<dbReference type="PIRSF" id="PIRSF006648">
    <property type="entry name" value="DrrB"/>
    <property type="match status" value="1"/>
</dbReference>
<organism evidence="10">
    <name type="scientific">bioreactor metagenome</name>
    <dbReference type="NCBI Taxonomy" id="1076179"/>
    <lineage>
        <taxon>unclassified sequences</taxon>
        <taxon>metagenomes</taxon>
        <taxon>ecological metagenomes</taxon>
    </lineage>
</organism>
<evidence type="ECO:0000256" key="6">
    <source>
        <dbReference type="ARBA" id="ARBA00022989"/>
    </source>
</evidence>
<sequence>MNYAQRIISDFGRDDQSRDLVNVHGRAWYNPDLKSRNYNVPGVIAIILLMTSLLLTSMAIVREKEIGTMEQLMVTPMRPIEFILGKSLPFAIICFIDVIVVSFAGMAWFKIPIRGSLPLLLFAATLFLMSCIGIGLLISTISKTQQEALMSSFFFYFPAVLLSGFMFPISNMPIPVQWMTTINPLRYFLVIIRGIFLKGTGLAELWPQLVALALLGAFFLLFSVSRFKKTID</sequence>
<gene>
    <name evidence="10" type="primary">ybhR_29</name>
    <name evidence="10" type="ORF">SDC9_160946</name>
</gene>
<dbReference type="InterPro" id="IPR047817">
    <property type="entry name" value="ABC2_TM_bact-type"/>
</dbReference>
<keyword evidence="3" id="KW-0813">Transport</keyword>